<evidence type="ECO:0000313" key="2">
    <source>
        <dbReference type="Proteomes" id="UP001603857"/>
    </source>
</evidence>
<proteinExistence type="predicted"/>
<organism evidence="1 2">
    <name type="scientific">Flemingia macrophylla</name>
    <dbReference type="NCBI Taxonomy" id="520843"/>
    <lineage>
        <taxon>Eukaryota</taxon>
        <taxon>Viridiplantae</taxon>
        <taxon>Streptophyta</taxon>
        <taxon>Embryophyta</taxon>
        <taxon>Tracheophyta</taxon>
        <taxon>Spermatophyta</taxon>
        <taxon>Magnoliopsida</taxon>
        <taxon>eudicotyledons</taxon>
        <taxon>Gunneridae</taxon>
        <taxon>Pentapetalae</taxon>
        <taxon>rosids</taxon>
        <taxon>fabids</taxon>
        <taxon>Fabales</taxon>
        <taxon>Fabaceae</taxon>
        <taxon>Papilionoideae</taxon>
        <taxon>50 kb inversion clade</taxon>
        <taxon>NPAAA clade</taxon>
        <taxon>indigoferoid/millettioid clade</taxon>
        <taxon>Phaseoleae</taxon>
        <taxon>Flemingia</taxon>
    </lineage>
</organism>
<dbReference type="AlphaFoldDB" id="A0ABD1MI65"/>
<evidence type="ECO:0000313" key="1">
    <source>
        <dbReference type="EMBL" id="KAL2335489.1"/>
    </source>
</evidence>
<gene>
    <name evidence="1" type="ORF">Fmac_016702</name>
</gene>
<reference evidence="1 2" key="1">
    <citation type="submission" date="2024-08" db="EMBL/GenBank/DDBJ databases">
        <title>Insights into the chromosomal genome structure of Flemingia macrophylla.</title>
        <authorList>
            <person name="Ding Y."/>
            <person name="Zhao Y."/>
            <person name="Bi W."/>
            <person name="Wu M."/>
            <person name="Zhao G."/>
            <person name="Gong Y."/>
            <person name="Li W."/>
            <person name="Zhang P."/>
        </authorList>
    </citation>
    <scope>NUCLEOTIDE SEQUENCE [LARGE SCALE GENOMIC DNA]</scope>
    <source>
        <strain evidence="1">DYQJB</strain>
        <tissue evidence="1">Leaf</tissue>
    </source>
</reference>
<name>A0ABD1MI65_9FABA</name>
<protein>
    <submittedName>
        <fullName evidence="1">Uncharacterized protein</fullName>
    </submittedName>
</protein>
<dbReference type="Proteomes" id="UP001603857">
    <property type="component" value="Unassembled WGS sequence"/>
</dbReference>
<comment type="caution">
    <text evidence="1">The sequence shown here is derived from an EMBL/GenBank/DDBJ whole genome shotgun (WGS) entry which is preliminary data.</text>
</comment>
<keyword evidence="2" id="KW-1185">Reference proteome</keyword>
<sequence length="192" mass="20879">MQNQQPSLHTSKGKVRCVPGGATCAVAGVGAPLLCCVAGGGGDRRCVTRRGGSRCCVEPGGGSEVALGVAAVLGVGGEGAARAYGSGGLESVETILGCPMTLPILVKEHFLSFSTGRNKNTFKGINFNSRQVWNDNIYFAWAWLKAYHKDFSYSLDQWQINLKECLMIDNCLWVLLMLLRIWERVLVLCRFY</sequence>
<accession>A0ABD1MI65</accession>
<dbReference type="EMBL" id="JBGMDY010000005">
    <property type="protein sequence ID" value="KAL2335489.1"/>
    <property type="molecule type" value="Genomic_DNA"/>
</dbReference>